<dbReference type="EMBL" id="REGN01001135">
    <property type="protein sequence ID" value="RNA36728.1"/>
    <property type="molecule type" value="Genomic_DNA"/>
</dbReference>
<reference evidence="1 2" key="1">
    <citation type="journal article" date="2018" name="Sci. Rep.">
        <title>Genomic signatures of local adaptation to the degree of environmental predictability in rotifers.</title>
        <authorList>
            <person name="Franch-Gras L."/>
            <person name="Hahn C."/>
            <person name="Garcia-Roger E.M."/>
            <person name="Carmona M.J."/>
            <person name="Serra M."/>
            <person name="Gomez A."/>
        </authorList>
    </citation>
    <scope>NUCLEOTIDE SEQUENCE [LARGE SCALE GENOMIC DNA]</scope>
    <source>
        <strain evidence="1">HYR1</strain>
    </source>
</reference>
<accession>A0A3M7SMH2</accession>
<organism evidence="1 2">
    <name type="scientific">Brachionus plicatilis</name>
    <name type="common">Marine rotifer</name>
    <name type="synonym">Brachionus muelleri</name>
    <dbReference type="NCBI Taxonomy" id="10195"/>
    <lineage>
        <taxon>Eukaryota</taxon>
        <taxon>Metazoa</taxon>
        <taxon>Spiralia</taxon>
        <taxon>Gnathifera</taxon>
        <taxon>Rotifera</taxon>
        <taxon>Eurotatoria</taxon>
        <taxon>Monogononta</taxon>
        <taxon>Pseudotrocha</taxon>
        <taxon>Ploima</taxon>
        <taxon>Brachionidae</taxon>
        <taxon>Brachionus</taxon>
    </lineage>
</organism>
<dbReference type="Proteomes" id="UP000276133">
    <property type="component" value="Unassembled WGS sequence"/>
</dbReference>
<name>A0A3M7SMH2_BRAPC</name>
<gene>
    <name evidence="1" type="ORF">BpHYR1_050670</name>
</gene>
<comment type="caution">
    <text evidence="1">The sequence shown here is derived from an EMBL/GenBank/DDBJ whole genome shotgun (WGS) entry which is preliminary data.</text>
</comment>
<sequence length="164" mass="19773">MRKSLCIINISKIFTYQIDCINIIYNTLIIINKKQKQIFIQNSLSHHANIIILKEKDLLHHFFIIKTKKFNKQNWYLNKLRKTANFFPYFSDRNCYGYYYCMRIIYKSKFFPNKKENASLLKNSYAKSKNHQKLIKNFKLPKILGKFKDEHLVKTNGKIFSAFK</sequence>
<protein>
    <submittedName>
        <fullName evidence="1">Uncharacterized protein</fullName>
    </submittedName>
</protein>
<proteinExistence type="predicted"/>
<evidence type="ECO:0000313" key="1">
    <source>
        <dbReference type="EMBL" id="RNA36728.1"/>
    </source>
</evidence>
<keyword evidence="2" id="KW-1185">Reference proteome</keyword>
<dbReference type="AlphaFoldDB" id="A0A3M7SMH2"/>
<evidence type="ECO:0000313" key="2">
    <source>
        <dbReference type="Proteomes" id="UP000276133"/>
    </source>
</evidence>